<evidence type="ECO:0000256" key="2">
    <source>
        <dbReference type="ARBA" id="ARBA00023002"/>
    </source>
</evidence>
<dbReference type="EMBL" id="CP025704">
    <property type="protein sequence ID" value="AUN98924.1"/>
    <property type="molecule type" value="Genomic_DNA"/>
</dbReference>
<evidence type="ECO:0000313" key="5">
    <source>
        <dbReference type="Proteomes" id="UP000235584"/>
    </source>
</evidence>
<name>A0A2K9NVY6_BACTC</name>
<keyword evidence="2" id="KW-0560">Oxidoreductase</keyword>
<organism evidence="4 5">
    <name type="scientific">Bacteriovorax stolpii</name>
    <name type="common">Bdellovibrio stolpii</name>
    <dbReference type="NCBI Taxonomy" id="960"/>
    <lineage>
        <taxon>Bacteria</taxon>
        <taxon>Pseudomonadati</taxon>
        <taxon>Bdellovibrionota</taxon>
        <taxon>Bacteriovoracia</taxon>
        <taxon>Bacteriovoracales</taxon>
        <taxon>Bacteriovoracaceae</taxon>
        <taxon>Bacteriovorax</taxon>
    </lineage>
</organism>
<proteinExistence type="predicted"/>
<dbReference type="PANTHER" id="PTHR48105">
    <property type="entry name" value="THIOREDOXIN REDUCTASE 1-RELATED-RELATED"/>
    <property type="match status" value="1"/>
</dbReference>
<dbReference type="SUPFAM" id="SSF51905">
    <property type="entry name" value="FAD/NAD(P)-binding domain"/>
    <property type="match status" value="1"/>
</dbReference>
<dbReference type="Proteomes" id="UP000235584">
    <property type="component" value="Chromosome"/>
</dbReference>
<feature type="domain" description="FAD/NAD(P)-binding" evidence="3">
    <location>
        <begin position="44"/>
        <end position="317"/>
    </location>
</feature>
<dbReference type="PRINTS" id="PR00368">
    <property type="entry name" value="FADPNR"/>
</dbReference>
<sequence length="339" mass="37308">MSIINTFFESILIPHRNFSSAFLYVKIESERMQLKMRGTMKTLYDVLIIGGGPAGLSAALAISRVGRTALVCDSQVYRNAAAKHMQNFPSRDGMSPLELKELIKNDINKYEKVDYAYKKVIDIKKEGPLFVGYFEDGQSVQAKKVILAHGVKDNLETLPNLREYWGETAIHCPYCHGYELKGSDFAIVGEPEYTLHIAGIVKPLSSSISIFANGSKRYSEENLKFIQEKKIEFHPGRITNLSGLNHKLESLTLDNGDIYKKNAMMIRPPTSLSSDLGIKLGCALTSEGNYLIEMKVKSSVPGVFIAGDLAEMAHSVLIASTSGSMAGAFACSEIGHAEL</sequence>
<accession>A0A2K9NVY6</accession>
<dbReference type="InterPro" id="IPR023753">
    <property type="entry name" value="FAD/NAD-binding_dom"/>
</dbReference>
<evidence type="ECO:0000256" key="1">
    <source>
        <dbReference type="ARBA" id="ARBA00022630"/>
    </source>
</evidence>
<keyword evidence="1" id="KW-0285">Flavoprotein</keyword>
<evidence type="ECO:0000313" key="4">
    <source>
        <dbReference type="EMBL" id="AUN98924.1"/>
    </source>
</evidence>
<dbReference type="OrthoDB" id="9806179at2"/>
<dbReference type="PRINTS" id="PR00469">
    <property type="entry name" value="PNDRDTASEII"/>
</dbReference>
<gene>
    <name evidence="4" type="ORF">C0V70_12595</name>
</gene>
<dbReference type="GO" id="GO:0016491">
    <property type="term" value="F:oxidoreductase activity"/>
    <property type="evidence" value="ECO:0007669"/>
    <property type="project" value="UniProtKB-KW"/>
</dbReference>
<dbReference type="AlphaFoldDB" id="A0A2K9NVY6"/>
<dbReference type="InterPro" id="IPR050097">
    <property type="entry name" value="Ferredoxin-NADP_redctase_2"/>
</dbReference>
<dbReference type="KEGG" id="bsto:C0V70_12595"/>
<protein>
    <submittedName>
        <fullName evidence="4">NAD(P)/FAD-dependent oxidoreductase</fullName>
    </submittedName>
</protein>
<reference evidence="4 5" key="1">
    <citation type="submission" date="2018-01" db="EMBL/GenBank/DDBJ databases">
        <title>Complete genome sequence of Bacteriovorax stolpii DSM12778.</title>
        <authorList>
            <person name="Tang B."/>
            <person name="Chang J."/>
        </authorList>
    </citation>
    <scope>NUCLEOTIDE SEQUENCE [LARGE SCALE GENOMIC DNA]</scope>
    <source>
        <strain evidence="4 5">DSM 12778</strain>
    </source>
</reference>
<dbReference type="Pfam" id="PF07992">
    <property type="entry name" value="Pyr_redox_2"/>
    <property type="match status" value="1"/>
</dbReference>
<keyword evidence="5" id="KW-1185">Reference proteome</keyword>
<dbReference type="Gene3D" id="3.50.50.60">
    <property type="entry name" value="FAD/NAD(P)-binding domain"/>
    <property type="match status" value="2"/>
</dbReference>
<evidence type="ECO:0000259" key="3">
    <source>
        <dbReference type="Pfam" id="PF07992"/>
    </source>
</evidence>
<dbReference type="InterPro" id="IPR036188">
    <property type="entry name" value="FAD/NAD-bd_sf"/>
</dbReference>